<gene>
    <name evidence="1" type="ORF">BaRGS_00015480</name>
</gene>
<sequence length="73" mass="7991">MHTMSSNGLEGRAARSEIALRGQSQAWADTGSELCDGIHAWMLLLAGSALITSKKSLMKRNQFCLLSVSRRLQ</sequence>
<comment type="caution">
    <text evidence="1">The sequence shown here is derived from an EMBL/GenBank/DDBJ whole genome shotgun (WGS) entry which is preliminary data.</text>
</comment>
<dbReference type="EMBL" id="JACVVK020000094">
    <property type="protein sequence ID" value="KAK7493354.1"/>
    <property type="molecule type" value="Genomic_DNA"/>
</dbReference>
<protein>
    <submittedName>
        <fullName evidence="1">Uncharacterized protein</fullName>
    </submittedName>
</protein>
<dbReference type="Proteomes" id="UP001519460">
    <property type="component" value="Unassembled WGS sequence"/>
</dbReference>
<accession>A0ABD0L1S3</accession>
<name>A0ABD0L1S3_9CAEN</name>
<dbReference type="AlphaFoldDB" id="A0ABD0L1S3"/>
<proteinExistence type="predicted"/>
<evidence type="ECO:0000313" key="1">
    <source>
        <dbReference type="EMBL" id="KAK7493354.1"/>
    </source>
</evidence>
<keyword evidence="2" id="KW-1185">Reference proteome</keyword>
<organism evidence="1 2">
    <name type="scientific">Batillaria attramentaria</name>
    <dbReference type="NCBI Taxonomy" id="370345"/>
    <lineage>
        <taxon>Eukaryota</taxon>
        <taxon>Metazoa</taxon>
        <taxon>Spiralia</taxon>
        <taxon>Lophotrochozoa</taxon>
        <taxon>Mollusca</taxon>
        <taxon>Gastropoda</taxon>
        <taxon>Caenogastropoda</taxon>
        <taxon>Sorbeoconcha</taxon>
        <taxon>Cerithioidea</taxon>
        <taxon>Batillariidae</taxon>
        <taxon>Batillaria</taxon>
    </lineage>
</organism>
<evidence type="ECO:0000313" key="2">
    <source>
        <dbReference type="Proteomes" id="UP001519460"/>
    </source>
</evidence>
<reference evidence="1 2" key="1">
    <citation type="journal article" date="2023" name="Sci. Data">
        <title>Genome assembly of the Korean intertidal mud-creeper Batillaria attramentaria.</title>
        <authorList>
            <person name="Patra A.K."/>
            <person name="Ho P.T."/>
            <person name="Jun S."/>
            <person name="Lee S.J."/>
            <person name="Kim Y."/>
            <person name="Won Y.J."/>
        </authorList>
    </citation>
    <scope>NUCLEOTIDE SEQUENCE [LARGE SCALE GENOMIC DNA]</scope>
    <source>
        <strain evidence="1">Wonlab-2016</strain>
    </source>
</reference>